<dbReference type="Gene3D" id="3.90.1570.30">
    <property type="match status" value="1"/>
</dbReference>
<dbReference type="STRING" id="1238425.J07HQW2_00173"/>
<name>U1MTW6_9EURY</name>
<dbReference type="HOGENOM" id="CLU_1387568_0_0_2"/>
<dbReference type="Proteomes" id="UP000030710">
    <property type="component" value="Unassembled WGS sequence"/>
</dbReference>
<evidence type="ECO:0000313" key="1">
    <source>
        <dbReference type="EMBL" id="ERG93739.1"/>
    </source>
</evidence>
<sequence length="196" mass="22301">MYLAVMDSASITEYVDSAQSDIEDSPQMGEATMKASILNDFIELLGWEIPRNTELEYSVKAFASTYKVDYALVLDGRPVAFLEAKGVDTPLTPDFREKFEDYLRGEKVNWGILTNGQEYEFYQRRVLNSKVSVDLVEQTTLDQLPSKNKIIEAYQPETIRDEESEVIIEHIDVSSFAPATHQCWRQGLTREDSLAA</sequence>
<dbReference type="EMBL" id="KE356561">
    <property type="protein sequence ID" value="ERG93739.1"/>
    <property type="molecule type" value="Genomic_DNA"/>
</dbReference>
<evidence type="ECO:0008006" key="3">
    <source>
        <dbReference type="Google" id="ProtNLM"/>
    </source>
</evidence>
<reference evidence="1 2" key="1">
    <citation type="journal article" date="2013" name="PLoS ONE">
        <title>Assembly-driven community genomics of a hypersaline microbial ecosystem.</title>
        <authorList>
            <person name="Podell S."/>
            <person name="Ugalde J.A."/>
            <person name="Narasingarao P."/>
            <person name="Banfield J.F."/>
            <person name="Heidelberg K.B."/>
            <person name="Allen E.E."/>
        </authorList>
    </citation>
    <scope>NUCLEOTIDE SEQUENCE [LARGE SCALE GENOMIC DNA]</scope>
    <source>
        <strain evidence="2">J07HQW2</strain>
    </source>
</reference>
<protein>
    <recommendedName>
        <fullName evidence="3">Type I restriction enzyme R protein N-terminal domain-containing protein</fullName>
    </recommendedName>
</protein>
<accession>U1MTW6</accession>
<dbReference type="AlphaFoldDB" id="U1MTW6"/>
<gene>
    <name evidence="1" type="ORF">J07HQW2_00173</name>
</gene>
<organism evidence="1 2">
    <name type="scientific">Haloquadratum walsbyi J07HQW2</name>
    <dbReference type="NCBI Taxonomy" id="1238425"/>
    <lineage>
        <taxon>Archaea</taxon>
        <taxon>Methanobacteriati</taxon>
        <taxon>Methanobacteriota</taxon>
        <taxon>Stenosarchaea group</taxon>
        <taxon>Halobacteria</taxon>
        <taxon>Halobacteriales</taxon>
        <taxon>Haloferacaceae</taxon>
        <taxon>Haloquadratum</taxon>
    </lineage>
</organism>
<dbReference type="eggNOG" id="arCOG05724">
    <property type="taxonomic scope" value="Archaea"/>
</dbReference>
<proteinExistence type="predicted"/>
<evidence type="ECO:0000313" key="2">
    <source>
        <dbReference type="Proteomes" id="UP000030710"/>
    </source>
</evidence>